<evidence type="ECO:0000256" key="4">
    <source>
        <dbReference type="ARBA" id="ARBA00013213"/>
    </source>
</evidence>
<dbReference type="InterPro" id="IPR022697">
    <property type="entry name" value="HDH_short"/>
</dbReference>
<dbReference type="GO" id="GO:0050661">
    <property type="term" value="F:NADP binding"/>
    <property type="evidence" value="ECO:0007669"/>
    <property type="project" value="InterPro"/>
</dbReference>
<comment type="similarity">
    <text evidence="3 13">Belongs to the homoserine dehydrogenase family.</text>
</comment>
<organism evidence="16">
    <name type="scientific">Pontimicrobium sp. SW4</name>
    <dbReference type="NCBI Taxonomy" id="3153519"/>
    <lineage>
        <taxon>Bacteria</taxon>
        <taxon>Pseudomonadati</taxon>
        <taxon>Bacteroidota</taxon>
        <taxon>Flavobacteriia</taxon>
        <taxon>Flavobacteriales</taxon>
        <taxon>Flavobacteriaceae</taxon>
        <taxon>Pontimicrobium</taxon>
    </lineage>
</organism>
<evidence type="ECO:0000256" key="6">
    <source>
        <dbReference type="ARBA" id="ARBA00022605"/>
    </source>
</evidence>
<dbReference type="RefSeq" id="WP_347922908.1">
    <property type="nucleotide sequence ID" value="NZ_CP157199.1"/>
</dbReference>
<dbReference type="Gene3D" id="3.30.360.10">
    <property type="entry name" value="Dihydrodipicolinate Reductase, domain 2"/>
    <property type="match status" value="1"/>
</dbReference>
<gene>
    <name evidence="16" type="ORF">ABGB03_12500</name>
</gene>
<reference evidence="16" key="1">
    <citation type="submission" date="2024-05" db="EMBL/GenBank/DDBJ databases">
        <title>Pontimicrobium maritimus sp. nov., isolated form sea water.</title>
        <authorList>
            <person name="Muhammad N."/>
            <person name="Vuong T.Q."/>
            <person name="Han H.L."/>
            <person name="Kim S.-G."/>
        </authorList>
    </citation>
    <scope>NUCLEOTIDE SEQUENCE</scope>
    <source>
        <strain evidence="16">SW4</strain>
    </source>
</reference>
<feature type="active site" description="Proton donor" evidence="10">
    <location>
        <position position="220"/>
    </location>
</feature>
<accession>A0AAU7BRF9</accession>
<dbReference type="NCBIfam" id="NF004976">
    <property type="entry name" value="PRK06349.1"/>
    <property type="match status" value="1"/>
</dbReference>
<dbReference type="FunFam" id="3.30.360.10:FF:000005">
    <property type="entry name" value="Homoserine dehydrogenase"/>
    <property type="match status" value="1"/>
</dbReference>
<dbReference type="GO" id="GO:0009088">
    <property type="term" value="P:threonine biosynthetic process"/>
    <property type="evidence" value="ECO:0007669"/>
    <property type="project" value="UniProtKB-KW"/>
</dbReference>
<dbReference type="Pfam" id="PF03447">
    <property type="entry name" value="NAD_binding_3"/>
    <property type="match status" value="1"/>
</dbReference>
<dbReference type="EMBL" id="CP157199">
    <property type="protein sequence ID" value="XBG60678.1"/>
    <property type="molecule type" value="Genomic_DNA"/>
</dbReference>
<comment type="catalytic activity">
    <reaction evidence="12">
        <text>L-homoserine + NADP(+) = L-aspartate 4-semialdehyde + NADPH + H(+)</text>
        <dbReference type="Rhea" id="RHEA:15761"/>
        <dbReference type="ChEBI" id="CHEBI:15378"/>
        <dbReference type="ChEBI" id="CHEBI:57476"/>
        <dbReference type="ChEBI" id="CHEBI:57783"/>
        <dbReference type="ChEBI" id="CHEBI:58349"/>
        <dbReference type="ChEBI" id="CHEBI:537519"/>
        <dbReference type="EC" id="1.1.1.3"/>
    </reaction>
</comment>
<feature type="domain" description="Homoserine dehydrogenase catalytic" evidence="14">
    <location>
        <begin position="153"/>
        <end position="330"/>
    </location>
</feature>
<dbReference type="Pfam" id="PF00742">
    <property type="entry name" value="Homoserine_dh"/>
    <property type="match status" value="1"/>
</dbReference>
<keyword evidence="7 12" id="KW-0791">Threonine biosynthesis</keyword>
<sequence>MNIGIIGLGTVTQGFVEILQEKEDWIRDTFGSSLKIVAIKDLQKGNIYNSNGIDLKTLLSKLQNNETISDGSLHENDAVSLIKDVDLIVEATYSDYKTGDPAYTFIKDALKNGKHVVTTNKGPIALHYAELNKIAIKNKVSLCYEGTVLSGTPTFNLIDNSLAGNNIIEVRGILNGTSNYILSEMAKGESFKDVLAIAQEKGYAEADPTNDVKGHDARGKVAILSHRIFGVDLGLENIPTMGIDAISKEELDTAKKEHKNIRLIGTLKKEGNIVTGKVQPEVLDASDALFGIDGVTNAIEFTTEYLGKTMITGPGAGKLETGYAVFSDVLSIIKKTK</sequence>
<feature type="binding site" evidence="11">
    <location>
        <position position="205"/>
    </location>
    <ligand>
        <name>L-homoserine</name>
        <dbReference type="ChEBI" id="CHEBI:57476"/>
    </ligand>
</feature>
<dbReference type="InterPro" id="IPR001342">
    <property type="entry name" value="HDH_cat"/>
</dbReference>
<proteinExistence type="inferred from homology"/>
<evidence type="ECO:0000256" key="2">
    <source>
        <dbReference type="ARBA" id="ARBA00005062"/>
    </source>
</evidence>
<evidence type="ECO:0000259" key="14">
    <source>
        <dbReference type="Pfam" id="PF00742"/>
    </source>
</evidence>
<evidence type="ECO:0000256" key="10">
    <source>
        <dbReference type="PIRSR" id="PIRSR036497-1"/>
    </source>
</evidence>
<dbReference type="AlphaFoldDB" id="A0AAU7BRF9"/>
<evidence type="ECO:0000313" key="16">
    <source>
        <dbReference type="EMBL" id="XBG60678.1"/>
    </source>
</evidence>
<dbReference type="PANTHER" id="PTHR43331">
    <property type="entry name" value="HOMOSERINE DEHYDROGENASE"/>
    <property type="match status" value="1"/>
</dbReference>
<dbReference type="Gene3D" id="3.40.50.720">
    <property type="entry name" value="NAD(P)-binding Rossmann-like Domain"/>
    <property type="match status" value="1"/>
</dbReference>
<feature type="binding site" evidence="11">
    <location>
        <position position="121"/>
    </location>
    <ligand>
        <name>NADPH</name>
        <dbReference type="ChEBI" id="CHEBI:57783"/>
    </ligand>
</feature>
<dbReference type="EC" id="1.1.1.3" evidence="4 12"/>
<evidence type="ECO:0000256" key="11">
    <source>
        <dbReference type="PIRSR" id="PIRSR036497-2"/>
    </source>
</evidence>
<dbReference type="GO" id="GO:0009086">
    <property type="term" value="P:methionine biosynthetic process"/>
    <property type="evidence" value="ECO:0007669"/>
    <property type="project" value="UniProtKB-KW"/>
</dbReference>
<comment type="pathway">
    <text evidence="1 12">Amino-acid biosynthesis; L-threonine biosynthesis; L-threonine from L-aspartate: step 3/5.</text>
</comment>
<feature type="domain" description="Aspartate/homoserine dehydrogenase NAD-binding" evidence="15">
    <location>
        <begin position="7"/>
        <end position="145"/>
    </location>
</feature>
<dbReference type="SUPFAM" id="SSF55347">
    <property type="entry name" value="Glyceraldehyde-3-phosphate dehydrogenase-like, C-terminal domain"/>
    <property type="match status" value="1"/>
</dbReference>
<keyword evidence="9 12" id="KW-0486">Methionine biosynthesis</keyword>
<dbReference type="SUPFAM" id="SSF51735">
    <property type="entry name" value="NAD(P)-binding Rossmann-fold domains"/>
    <property type="match status" value="1"/>
</dbReference>
<evidence type="ECO:0000259" key="15">
    <source>
        <dbReference type="Pfam" id="PF03447"/>
    </source>
</evidence>
<evidence type="ECO:0000256" key="1">
    <source>
        <dbReference type="ARBA" id="ARBA00005056"/>
    </source>
</evidence>
<dbReference type="GO" id="GO:0004412">
    <property type="term" value="F:homoserine dehydrogenase activity"/>
    <property type="evidence" value="ECO:0007669"/>
    <property type="project" value="UniProtKB-EC"/>
</dbReference>
<dbReference type="InterPro" id="IPR019811">
    <property type="entry name" value="HDH_CS"/>
</dbReference>
<dbReference type="InterPro" id="IPR036291">
    <property type="entry name" value="NAD(P)-bd_dom_sf"/>
</dbReference>
<evidence type="ECO:0000256" key="3">
    <source>
        <dbReference type="ARBA" id="ARBA00006753"/>
    </source>
</evidence>
<keyword evidence="6 12" id="KW-0028">Amino-acid biosynthesis</keyword>
<dbReference type="PANTHER" id="PTHR43331:SF1">
    <property type="entry name" value="HOMOSERINE DEHYDROGENASE"/>
    <property type="match status" value="1"/>
</dbReference>
<evidence type="ECO:0000256" key="13">
    <source>
        <dbReference type="RuleBase" id="RU004171"/>
    </source>
</evidence>
<keyword evidence="8 12" id="KW-0560">Oxidoreductase</keyword>
<protein>
    <recommendedName>
        <fullName evidence="5 12">Homoserine dehydrogenase</fullName>
        <ecNumber evidence="4 12">1.1.1.3</ecNumber>
    </recommendedName>
</protein>
<evidence type="ECO:0000256" key="7">
    <source>
        <dbReference type="ARBA" id="ARBA00022697"/>
    </source>
</evidence>
<evidence type="ECO:0000256" key="9">
    <source>
        <dbReference type="ARBA" id="ARBA00023167"/>
    </source>
</evidence>
<evidence type="ECO:0000256" key="8">
    <source>
        <dbReference type="ARBA" id="ARBA00023002"/>
    </source>
</evidence>
<evidence type="ECO:0000256" key="12">
    <source>
        <dbReference type="RuleBase" id="RU000579"/>
    </source>
</evidence>
<comment type="pathway">
    <text evidence="2 12">Amino-acid biosynthesis; L-methionine biosynthesis via de novo pathway; L-homoserine from L-aspartate: step 3/3.</text>
</comment>
<evidence type="ECO:0000256" key="5">
    <source>
        <dbReference type="ARBA" id="ARBA00013376"/>
    </source>
</evidence>
<dbReference type="InterPro" id="IPR005106">
    <property type="entry name" value="Asp/hSer_DH_NAD-bd"/>
</dbReference>
<keyword evidence="11 12" id="KW-0521">NADP</keyword>
<dbReference type="PIRSF" id="PIRSF036497">
    <property type="entry name" value="HDH_short"/>
    <property type="match status" value="1"/>
</dbReference>
<name>A0AAU7BRF9_9FLAO</name>
<dbReference type="PROSITE" id="PS01042">
    <property type="entry name" value="HOMOSER_DHGENASE"/>
    <property type="match status" value="1"/>
</dbReference>